<keyword evidence="5" id="KW-1185">Reference proteome</keyword>
<dbReference type="Proteomes" id="UP001151760">
    <property type="component" value="Unassembled WGS sequence"/>
</dbReference>
<dbReference type="Pfam" id="PF07727">
    <property type="entry name" value="RVT_2"/>
    <property type="match status" value="2"/>
</dbReference>
<comment type="caution">
    <text evidence="4">The sequence shown here is derived from an EMBL/GenBank/DDBJ whole genome shotgun (WGS) entry which is preliminary data.</text>
</comment>
<protein>
    <submittedName>
        <fullName evidence="4">Ribonuclease H-like domain-containing protein</fullName>
    </submittedName>
</protein>
<name>A0ABQ5ATR6_9ASTR</name>
<evidence type="ECO:0000313" key="5">
    <source>
        <dbReference type="Proteomes" id="UP001151760"/>
    </source>
</evidence>
<dbReference type="SUPFAM" id="SSF56672">
    <property type="entry name" value="DNA/RNA polymerases"/>
    <property type="match status" value="1"/>
</dbReference>
<feature type="domain" description="Reverse transcriptase Ty1/copia-type" evidence="2">
    <location>
        <begin position="273"/>
        <end position="368"/>
    </location>
</feature>
<dbReference type="CDD" id="cd09272">
    <property type="entry name" value="RNase_HI_RT_Ty1"/>
    <property type="match status" value="1"/>
</dbReference>
<feature type="domain" description="Retroviral polymerase SH3-like" evidence="3">
    <location>
        <begin position="78"/>
        <end position="121"/>
    </location>
</feature>
<feature type="domain" description="Reverse transcriptase Ty1/copia-type" evidence="2">
    <location>
        <begin position="209"/>
        <end position="271"/>
    </location>
</feature>
<reference evidence="4" key="2">
    <citation type="submission" date="2022-01" db="EMBL/GenBank/DDBJ databases">
        <authorList>
            <person name="Yamashiro T."/>
            <person name="Shiraishi A."/>
            <person name="Satake H."/>
            <person name="Nakayama K."/>
        </authorList>
    </citation>
    <scope>NUCLEOTIDE SEQUENCE</scope>
</reference>
<dbReference type="InterPro" id="IPR013103">
    <property type="entry name" value="RVT_2"/>
</dbReference>
<accession>A0ABQ5ATR6</accession>
<dbReference type="PANTHER" id="PTHR11439">
    <property type="entry name" value="GAG-POL-RELATED RETROTRANSPOSON"/>
    <property type="match status" value="1"/>
</dbReference>
<gene>
    <name evidence="4" type="ORF">Tco_0839070</name>
</gene>
<dbReference type="InterPro" id="IPR043502">
    <property type="entry name" value="DNA/RNA_pol_sf"/>
</dbReference>
<evidence type="ECO:0000313" key="4">
    <source>
        <dbReference type="EMBL" id="GJT04608.1"/>
    </source>
</evidence>
<evidence type="ECO:0000259" key="2">
    <source>
        <dbReference type="Pfam" id="PF07727"/>
    </source>
</evidence>
<dbReference type="PANTHER" id="PTHR11439:SF508">
    <property type="entry name" value="RNA-DIRECTED DNA POLYMERASE"/>
    <property type="match status" value="1"/>
</dbReference>
<dbReference type="InterPro" id="IPR057670">
    <property type="entry name" value="SH3_retrovirus"/>
</dbReference>
<dbReference type="Pfam" id="PF25597">
    <property type="entry name" value="SH3_retrovirus"/>
    <property type="match status" value="1"/>
</dbReference>
<proteinExistence type="predicted"/>
<evidence type="ECO:0000256" key="1">
    <source>
        <dbReference type="SAM" id="MobiDB-lite"/>
    </source>
</evidence>
<feature type="compositionally biased region" description="Polar residues" evidence="1">
    <location>
        <begin position="123"/>
        <end position="144"/>
    </location>
</feature>
<reference evidence="4" key="1">
    <citation type="journal article" date="2022" name="Int. J. Mol. Sci.">
        <title>Draft Genome of Tanacetum Coccineum: Genomic Comparison of Closely Related Tanacetum-Family Plants.</title>
        <authorList>
            <person name="Yamashiro T."/>
            <person name="Shiraishi A."/>
            <person name="Nakayama K."/>
            <person name="Satake H."/>
        </authorList>
    </citation>
    <scope>NUCLEOTIDE SEQUENCE</scope>
</reference>
<evidence type="ECO:0000259" key="3">
    <source>
        <dbReference type="Pfam" id="PF25597"/>
    </source>
</evidence>
<feature type="region of interest" description="Disordered" evidence="1">
    <location>
        <begin position="123"/>
        <end position="148"/>
    </location>
</feature>
<organism evidence="4 5">
    <name type="scientific">Tanacetum coccineum</name>
    <dbReference type="NCBI Taxonomy" id="301880"/>
    <lineage>
        <taxon>Eukaryota</taxon>
        <taxon>Viridiplantae</taxon>
        <taxon>Streptophyta</taxon>
        <taxon>Embryophyta</taxon>
        <taxon>Tracheophyta</taxon>
        <taxon>Spermatophyta</taxon>
        <taxon>Magnoliopsida</taxon>
        <taxon>eudicotyledons</taxon>
        <taxon>Gunneridae</taxon>
        <taxon>Pentapetalae</taxon>
        <taxon>asterids</taxon>
        <taxon>campanulids</taxon>
        <taxon>Asterales</taxon>
        <taxon>Asteraceae</taxon>
        <taxon>Asteroideae</taxon>
        <taxon>Anthemideae</taxon>
        <taxon>Anthemidinae</taxon>
        <taxon>Tanacetum</taxon>
    </lineage>
</organism>
<dbReference type="EMBL" id="BQNB010012522">
    <property type="protein sequence ID" value="GJT04608.1"/>
    <property type="molecule type" value="Genomic_DNA"/>
</dbReference>
<sequence>MCILRLSVGQYGRLGHPTYPVLKNDLKIDSQSQTEFCEICQRAKQTREPFPLSDHTSSKLGLPSSVLNGKSPYEMITSEKCVMMGYSKYKKGYRLYSFDRRQFIFLRDVKCFESVFPFKDSASKTVDTSNNSNLMSQSDSSHSSVPGGDMNIVDFSEDNYENDAQNSDDIFATHDEHVTKVEENINSEASKFSHWTDAMNSEMNALLRNDTWDFIDLHKDIKAIGSKCIFNKKYKSSGEIDRYKARLVAQGFGQYEGIDYEEIFSLVVKMSKSDYSLYTKSDKDVSLALFVYVDDVINTGNNVSKIDKFKVFLKSKFMIKDLGKLKYFLGIEVINTDKGICLNQKKYVLDLLSEYGMLACKPAKTPLMSKLVISSEPTDNDPILDNITDYQKLMGKLIYLTNTRPDISYDVHCLSQFTHSPLKSHLKIAFKILRYLKSYPGLGIHFIKNYGMRLKAFSDADWAKCVVTIRSVTGYCVFLNDSLVSWKSKKQNTLYKSSTEAEYRHLASVTSEVLIVDCWIVEGLVLPSLDSHKLGQGP</sequence>